<feature type="signal peptide" evidence="3">
    <location>
        <begin position="1"/>
        <end position="22"/>
    </location>
</feature>
<feature type="chain" id="PRO_5045847763" evidence="3">
    <location>
        <begin position="23"/>
        <end position="469"/>
    </location>
</feature>
<feature type="domain" description="CusB-like beta-barrel" evidence="5">
    <location>
        <begin position="323"/>
        <end position="390"/>
    </location>
</feature>
<dbReference type="Gene3D" id="2.40.30.170">
    <property type="match status" value="1"/>
</dbReference>
<dbReference type="InterPro" id="IPR006143">
    <property type="entry name" value="RND_pump_MFP"/>
</dbReference>
<name>A0ABV5AND8_9BACL</name>
<gene>
    <name evidence="7" type="ORF">ACE41H_02690</name>
</gene>
<dbReference type="EMBL" id="JBHHMI010000002">
    <property type="protein sequence ID" value="MFB5265696.1"/>
    <property type="molecule type" value="Genomic_DNA"/>
</dbReference>
<comment type="similarity">
    <text evidence="1">Belongs to the membrane fusion protein (MFP) (TC 8.A.1) family.</text>
</comment>
<evidence type="ECO:0000256" key="2">
    <source>
        <dbReference type="SAM" id="Coils"/>
    </source>
</evidence>
<evidence type="ECO:0000259" key="6">
    <source>
        <dbReference type="Pfam" id="PF25989"/>
    </source>
</evidence>
<dbReference type="NCBIfam" id="TIGR01730">
    <property type="entry name" value="RND_mfp"/>
    <property type="match status" value="1"/>
</dbReference>
<protein>
    <submittedName>
        <fullName evidence="7">Efflux RND transporter periplasmic adaptor subunit</fullName>
    </submittedName>
</protein>
<keyword evidence="2" id="KW-0175">Coiled coil</keyword>
<dbReference type="Pfam" id="PF25954">
    <property type="entry name" value="Beta-barrel_RND_2"/>
    <property type="match status" value="1"/>
</dbReference>
<dbReference type="Gene3D" id="2.40.50.100">
    <property type="match status" value="2"/>
</dbReference>
<dbReference type="PANTHER" id="PTHR30469">
    <property type="entry name" value="MULTIDRUG RESISTANCE PROTEIN MDTA"/>
    <property type="match status" value="1"/>
</dbReference>
<feature type="domain" description="YknX-like C-terminal permuted SH3-like" evidence="6">
    <location>
        <begin position="396"/>
        <end position="461"/>
    </location>
</feature>
<dbReference type="InterPro" id="IPR058637">
    <property type="entry name" value="YknX-like_C"/>
</dbReference>
<accession>A0ABV5AND8</accession>
<comment type="caution">
    <text evidence="7">The sequence shown here is derived from an EMBL/GenBank/DDBJ whole genome shotgun (WGS) entry which is preliminary data.</text>
</comment>
<reference evidence="7 8" key="1">
    <citation type="submission" date="2024-09" db="EMBL/GenBank/DDBJ databases">
        <title>Paenibacillus zeirhizospherea sp. nov., isolated from surface of the maize (Zea mays) roots in a horticulture field, Hungary.</title>
        <authorList>
            <person name="Marton D."/>
            <person name="Farkas M."/>
            <person name="Bedics A."/>
            <person name="Toth E."/>
            <person name="Tancsics A."/>
            <person name="Boka K."/>
            <person name="Maroti G."/>
            <person name="Kriszt B."/>
            <person name="Cserhati M."/>
        </authorList>
    </citation>
    <scope>NUCLEOTIDE SEQUENCE [LARGE SCALE GENOMIC DNA]</scope>
    <source>
        <strain evidence="7 8">KCTC 33519</strain>
    </source>
</reference>
<dbReference type="PROSITE" id="PS51257">
    <property type="entry name" value="PROKAR_LIPOPROTEIN"/>
    <property type="match status" value="1"/>
</dbReference>
<proteinExistence type="inferred from homology"/>
<feature type="coiled-coil region" evidence="2">
    <location>
        <begin position="118"/>
        <end position="270"/>
    </location>
</feature>
<evidence type="ECO:0000259" key="5">
    <source>
        <dbReference type="Pfam" id="PF25954"/>
    </source>
</evidence>
<dbReference type="InterPro" id="IPR059052">
    <property type="entry name" value="HH_YbhG-like"/>
</dbReference>
<keyword evidence="8" id="KW-1185">Reference proteome</keyword>
<evidence type="ECO:0000313" key="7">
    <source>
        <dbReference type="EMBL" id="MFB5265696.1"/>
    </source>
</evidence>
<evidence type="ECO:0000313" key="8">
    <source>
        <dbReference type="Proteomes" id="UP001580346"/>
    </source>
</evidence>
<dbReference type="RefSeq" id="WP_375353205.1">
    <property type="nucleotide sequence ID" value="NZ_JBHHMI010000002.1"/>
</dbReference>
<keyword evidence="3" id="KW-0732">Signal</keyword>
<dbReference type="Gene3D" id="1.10.287.470">
    <property type="entry name" value="Helix hairpin bin"/>
    <property type="match status" value="2"/>
</dbReference>
<dbReference type="Pfam" id="PF25989">
    <property type="entry name" value="YknX_C"/>
    <property type="match status" value="1"/>
</dbReference>
<evidence type="ECO:0000256" key="3">
    <source>
        <dbReference type="SAM" id="SignalP"/>
    </source>
</evidence>
<dbReference type="Proteomes" id="UP001580346">
    <property type="component" value="Unassembled WGS sequence"/>
</dbReference>
<evidence type="ECO:0000256" key="1">
    <source>
        <dbReference type="ARBA" id="ARBA00009477"/>
    </source>
</evidence>
<evidence type="ECO:0000259" key="4">
    <source>
        <dbReference type="Pfam" id="PF25881"/>
    </source>
</evidence>
<dbReference type="Pfam" id="PF25881">
    <property type="entry name" value="HH_YBHG"/>
    <property type="match status" value="1"/>
</dbReference>
<dbReference type="Gene3D" id="2.40.420.20">
    <property type="match status" value="1"/>
</dbReference>
<dbReference type="InterPro" id="IPR058792">
    <property type="entry name" value="Beta-barrel_RND_2"/>
</dbReference>
<organism evidence="7 8">
    <name type="scientific">Paenibacillus enshidis</name>
    <dbReference type="NCBI Taxonomy" id="1458439"/>
    <lineage>
        <taxon>Bacteria</taxon>
        <taxon>Bacillati</taxon>
        <taxon>Bacillota</taxon>
        <taxon>Bacilli</taxon>
        <taxon>Bacillales</taxon>
        <taxon>Paenibacillaceae</taxon>
        <taxon>Paenibacillus</taxon>
    </lineage>
</organism>
<dbReference type="SUPFAM" id="SSF111369">
    <property type="entry name" value="HlyD-like secretion proteins"/>
    <property type="match status" value="2"/>
</dbReference>
<sequence>MLKRNLHLLVIGAMLLTSSACSSSGSTETSTDDATGANVTTTTVQKQSGSVVKNLSGTLEAYKEVSVAFELSGLVEQASFAVGDVVSQNQVLSKLDSASYQLQLKQSNNSIAEAQSGLKNAAAAMAGAEASISSAEAQISSATASLNKTVKGARQQELDQARTKVERAQAALTKSRTDAARVQSLYEQGVATKEEQERAQLALTNASKDVEDARNALSLLEEGATMEDLESAKSGVEQAQAAKKSAAATLQQAEAAHDQASAQYEQAIVAKKEAELALSKTSLKSPISGVVLEKNVTAGELAPSGQTAYRIGQIDKLKVLLPVPDHEIDQWNKGNKVSLTLYGQEREGTVSRIYPATNSDTGSINVEVIVSNPKHDWAPGQVVQAGLSTQQSEKLLIPAKTVLSSGNETYVFKVVNDKAVKTVVKVGKLSGNKLEITDGLAVGDVIVTTGASSIYDGAAVQPVEEQTND</sequence>
<feature type="domain" description="YbhG-like alpha-helical hairpin" evidence="4">
    <location>
        <begin position="133"/>
        <end position="242"/>
    </location>
</feature>